<dbReference type="Gene3D" id="2.10.70.10">
    <property type="entry name" value="Complement Module, domain 1"/>
    <property type="match status" value="1"/>
</dbReference>
<evidence type="ECO:0000313" key="1">
    <source>
        <dbReference type="EMBL" id="USG59536.1"/>
    </source>
</evidence>
<reference evidence="1" key="1">
    <citation type="submission" date="2022-06" db="EMBL/GenBank/DDBJ databases">
        <title>Sneathiella actinostolidae sp. nov., isolated from a sea anemonein the Western Pacific Ocean.</title>
        <authorList>
            <person name="Wei M.J."/>
        </authorList>
    </citation>
    <scope>NUCLEOTIDE SEQUENCE</scope>
    <source>
        <strain evidence="1">PHK-P5</strain>
    </source>
</reference>
<name>A0ABY4VY13_9PROT</name>
<organism evidence="1 2">
    <name type="scientific">Sneathiella marina</name>
    <dbReference type="NCBI Taxonomy" id="2950108"/>
    <lineage>
        <taxon>Bacteria</taxon>
        <taxon>Pseudomonadati</taxon>
        <taxon>Pseudomonadota</taxon>
        <taxon>Alphaproteobacteria</taxon>
        <taxon>Sneathiellales</taxon>
        <taxon>Sneathiellaceae</taxon>
        <taxon>Sneathiella</taxon>
    </lineage>
</organism>
<gene>
    <name evidence="1" type="ORF">NBZ79_10080</name>
</gene>
<protein>
    <submittedName>
        <fullName evidence="1">Hemin uptake protein HemP</fullName>
    </submittedName>
</protein>
<sequence length="57" mass="6705">MLKNDSERKSHKRMISLEDNTMRSVDLFSQGRELKILHDSEEYKLRLTGNGKLILTK</sequence>
<dbReference type="InterPro" id="IPR019600">
    <property type="entry name" value="Hemin_uptake_protein_HemP"/>
</dbReference>
<dbReference type="EMBL" id="CP098747">
    <property type="protein sequence ID" value="USG59536.1"/>
    <property type="molecule type" value="Genomic_DNA"/>
</dbReference>
<dbReference type="Proteomes" id="UP001056291">
    <property type="component" value="Chromosome"/>
</dbReference>
<evidence type="ECO:0000313" key="2">
    <source>
        <dbReference type="Proteomes" id="UP001056291"/>
    </source>
</evidence>
<dbReference type="Pfam" id="PF10636">
    <property type="entry name" value="hemP"/>
    <property type="match status" value="1"/>
</dbReference>
<accession>A0ABY4VY13</accession>
<keyword evidence="2" id="KW-1185">Reference proteome</keyword>
<proteinExistence type="predicted"/>